<organism evidence="3 4">
    <name type="scientific">Vallicoccus soli</name>
    <dbReference type="NCBI Taxonomy" id="2339232"/>
    <lineage>
        <taxon>Bacteria</taxon>
        <taxon>Bacillati</taxon>
        <taxon>Actinomycetota</taxon>
        <taxon>Actinomycetes</taxon>
        <taxon>Motilibacterales</taxon>
        <taxon>Vallicoccaceae</taxon>
        <taxon>Vallicoccus</taxon>
    </lineage>
</organism>
<reference evidence="3 4" key="1">
    <citation type="submission" date="2018-09" db="EMBL/GenBank/DDBJ databases">
        <title>YIM 75000 draft genome.</title>
        <authorList>
            <person name="Tang S."/>
            <person name="Feng Y."/>
        </authorList>
    </citation>
    <scope>NUCLEOTIDE SEQUENCE [LARGE SCALE GENOMIC DNA]</scope>
    <source>
        <strain evidence="3 4">YIM 75000</strain>
    </source>
</reference>
<dbReference type="AlphaFoldDB" id="A0A3A3YTT1"/>
<keyword evidence="2" id="KW-0812">Transmembrane</keyword>
<keyword evidence="2" id="KW-1133">Transmembrane helix</keyword>
<dbReference type="OrthoDB" id="3822725at2"/>
<feature type="region of interest" description="Disordered" evidence="1">
    <location>
        <begin position="1"/>
        <end position="20"/>
    </location>
</feature>
<feature type="transmembrane region" description="Helical" evidence="2">
    <location>
        <begin position="238"/>
        <end position="258"/>
    </location>
</feature>
<feature type="transmembrane region" description="Helical" evidence="2">
    <location>
        <begin position="162"/>
        <end position="184"/>
    </location>
</feature>
<feature type="transmembrane region" description="Helical" evidence="2">
    <location>
        <begin position="77"/>
        <end position="97"/>
    </location>
</feature>
<sequence length="266" mass="27480">MSTTTTAPGGPTGAAAAARRHTGPSLATLAGVELRKTVDTRAGRWLLVVTGLLVVAAVAVMLFAAEPQELTFEDFASIAQLPLALLLPVIGILGVTSEWSQRTALTTFALVPRRLRVVGAKVLAAVALAVLAWAFSLLAAAVGNALAPAVDGDGSWDVGSGLLWRVLLLQVVNVLVGVGFGLLLQNSAVAIVSFFLIPTLVTVVASLVGPFEDIAPWVDFNQASTPIAATGEPSGEQWAQFGTASLLWAGATLVLGALRVQRREVS</sequence>
<name>A0A3A3YTT1_9ACTN</name>
<feature type="compositionally biased region" description="Low complexity" evidence="1">
    <location>
        <begin position="1"/>
        <end position="17"/>
    </location>
</feature>
<evidence type="ECO:0000313" key="3">
    <source>
        <dbReference type="EMBL" id="RJK94894.1"/>
    </source>
</evidence>
<evidence type="ECO:0000256" key="2">
    <source>
        <dbReference type="SAM" id="Phobius"/>
    </source>
</evidence>
<proteinExistence type="predicted"/>
<accession>A0A3A3YTT1</accession>
<dbReference type="Proteomes" id="UP000265614">
    <property type="component" value="Unassembled WGS sequence"/>
</dbReference>
<dbReference type="EMBL" id="QZEZ01000006">
    <property type="protein sequence ID" value="RJK94894.1"/>
    <property type="molecule type" value="Genomic_DNA"/>
</dbReference>
<evidence type="ECO:0000313" key="4">
    <source>
        <dbReference type="Proteomes" id="UP000265614"/>
    </source>
</evidence>
<feature type="transmembrane region" description="Helical" evidence="2">
    <location>
        <begin position="45"/>
        <end position="65"/>
    </location>
</feature>
<evidence type="ECO:0000256" key="1">
    <source>
        <dbReference type="SAM" id="MobiDB-lite"/>
    </source>
</evidence>
<feature type="transmembrane region" description="Helical" evidence="2">
    <location>
        <begin position="191"/>
        <end position="211"/>
    </location>
</feature>
<comment type="caution">
    <text evidence="3">The sequence shown here is derived from an EMBL/GenBank/DDBJ whole genome shotgun (WGS) entry which is preliminary data.</text>
</comment>
<dbReference type="RefSeq" id="WP_119951077.1">
    <property type="nucleotide sequence ID" value="NZ_QZEZ01000006.1"/>
</dbReference>
<keyword evidence="2" id="KW-0472">Membrane</keyword>
<protein>
    <submittedName>
        <fullName evidence="3">ABC transporter permease</fullName>
    </submittedName>
</protein>
<feature type="transmembrane region" description="Helical" evidence="2">
    <location>
        <begin position="118"/>
        <end position="142"/>
    </location>
</feature>
<gene>
    <name evidence="3" type="ORF">D5H78_13960</name>
</gene>
<keyword evidence="4" id="KW-1185">Reference proteome</keyword>